<sequence length="467" mass="54285">MRINIRKFPKMPKIYKNVFTPNVTKQALQIMKRIAQRPCAKPFLDDFCENTGSINKIIEPVCISMIIQRLEINDYKNPSEWQHDMKLIPQNCATLYGSSGILTTLANRLYHVFEKEFELFVSFSVNRWSKLVGILSHQLIFKMNQKMPKELRYIIETNATLLQGYPFIPNLTSFPLNENYDKSYQNSIKYDQNLFKYDQIPNNHNFNKFQNNSSSSSYSNHQENNNNYYDNKQNEIHNIPNKNKNNSQFLNNNQIIHNNDDTSSSDSNDHNNIIASPPFVKKEKSSFIESILIPKNDHNSNFHSHVFTNSSAIRNTNVYNSNSNNSVGRFGLMHNNENNNNMNTLNTSYTCITKNVHMMNSNISKNENYYHSANNALSGDSDEEPIILNPKERARHEEACFLRALDMLKSKNDARAIVELILSQQPDLEIEEPNPIIVYDDLNQSTIHCLIEYVKKRFKELGEKYPK</sequence>
<dbReference type="VEuPathDB" id="TrichDB:TRFO_01025"/>
<feature type="region of interest" description="Disordered" evidence="2">
    <location>
        <begin position="206"/>
        <end position="277"/>
    </location>
</feature>
<keyword evidence="1" id="KW-0103">Bromodomain</keyword>
<proteinExistence type="predicted"/>
<dbReference type="EMBL" id="MLAK01000001">
    <property type="protein sequence ID" value="OHT17708.1"/>
    <property type="molecule type" value="Genomic_DNA"/>
</dbReference>
<keyword evidence="5" id="KW-1185">Reference proteome</keyword>
<feature type="compositionally biased region" description="Low complexity" evidence="2">
    <location>
        <begin position="241"/>
        <end position="274"/>
    </location>
</feature>
<feature type="domain" description="Bromo" evidence="3">
    <location>
        <begin position="16"/>
        <end position="122"/>
    </location>
</feature>
<dbReference type="RefSeq" id="XP_068370844.1">
    <property type="nucleotide sequence ID" value="XM_068489863.1"/>
</dbReference>
<comment type="caution">
    <text evidence="4">The sequence shown here is derived from an EMBL/GenBank/DDBJ whole genome shotgun (WGS) entry which is preliminary data.</text>
</comment>
<dbReference type="SUPFAM" id="SSF47370">
    <property type="entry name" value="Bromodomain"/>
    <property type="match status" value="1"/>
</dbReference>
<dbReference type="CDD" id="cd04369">
    <property type="entry name" value="Bromodomain"/>
    <property type="match status" value="1"/>
</dbReference>
<dbReference type="Gene3D" id="1.20.920.10">
    <property type="entry name" value="Bromodomain-like"/>
    <property type="match status" value="1"/>
</dbReference>
<evidence type="ECO:0000313" key="5">
    <source>
        <dbReference type="Proteomes" id="UP000179807"/>
    </source>
</evidence>
<evidence type="ECO:0000259" key="3">
    <source>
        <dbReference type="SMART" id="SM00297"/>
    </source>
</evidence>
<accession>A0A1J4L6S5</accession>
<dbReference type="GeneID" id="94824567"/>
<evidence type="ECO:0000256" key="1">
    <source>
        <dbReference type="ARBA" id="ARBA00023117"/>
    </source>
</evidence>
<name>A0A1J4L6S5_9EUKA</name>
<dbReference type="Pfam" id="PF00439">
    <property type="entry name" value="Bromodomain"/>
    <property type="match status" value="1"/>
</dbReference>
<dbReference type="AlphaFoldDB" id="A0A1J4L6S5"/>
<evidence type="ECO:0000256" key="2">
    <source>
        <dbReference type="SAM" id="MobiDB-lite"/>
    </source>
</evidence>
<dbReference type="SMART" id="SM00297">
    <property type="entry name" value="BROMO"/>
    <property type="match status" value="1"/>
</dbReference>
<protein>
    <recommendedName>
        <fullName evidence="3">Bromo domain-containing protein</fullName>
    </recommendedName>
</protein>
<reference evidence="4" key="1">
    <citation type="submission" date="2016-10" db="EMBL/GenBank/DDBJ databases">
        <authorList>
            <person name="Benchimol M."/>
            <person name="Almeida L.G."/>
            <person name="Vasconcelos A.T."/>
            <person name="Perreira-Neves A."/>
            <person name="Rosa I.A."/>
            <person name="Tasca T."/>
            <person name="Bogo M.R."/>
            <person name="de Souza W."/>
        </authorList>
    </citation>
    <scope>NUCLEOTIDE SEQUENCE [LARGE SCALE GENOMIC DNA]</scope>
    <source>
        <strain evidence="4">K</strain>
    </source>
</reference>
<feature type="compositionally biased region" description="Low complexity" evidence="2">
    <location>
        <begin position="206"/>
        <end position="231"/>
    </location>
</feature>
<dbReference type="InterPro" id="IPR036427">
    <property type="entry name" value="Bromodomain-like_sf"/>
</dbReference>
<organism evidence="4 5">
    <name type="scientific">Tritrichomonas foetus</name>
    <dbReference type="NCBI Taxonomy" id="1144522"/>
    <lineage>
        <taxon>Eukaryota</taxon>
        <taxon>Metamonada</taxon>
        <taxon>Parabasalia</taxon>
        <taxon>Tritrichomonadida</taxon>
        <taxon>Tritrichomonadidae</taxon>
        <taxon>Tritrichomonas</taxon>
    </lineage>
</organism>
<gene>
    <name evidence="4" type="ORF">TRFO_01025</name>
</gene>
<dbReference type="Proteomes" id="UP000179807">
    <property type="component" value="Unassembled WGS sequence"/>
</dbReference>
<dbReference type="InterPro" id="IPR001487">
    <property type="entry name" value="Bromodomain"/>
</dbReference>
<evidence type="ECO:0000313" key="4">
    <source>
        <dbReference type="EMBL" id="OHT17708.1"/>
    </source>
</evidence>